<dbReference type="Proteomes" id="UP000019494">
    <property type="component" value="Unassembled WGS sequence"/>
</dbReference>
<reference evidence="3" key="1">
    <citation type="submission" date="2013-08" db="EMBL/GenBank/DDBJ databases">
        <title>Intrasporangium oryzae NRRL B-24470.</title>
        <authorList>
            <person name="Liu H."/>
            <person name="Wang G."/>
        </authorList>
    </citation>
    <scope>NUCLEOTIDE SEQUENCE [LARGE SCALE GENOMIC DNA]</scope>
    <source>
        <strain evidence="3">Q5-1</strain>
    </source>
</reference>
<feature type="signal peptide" evidence="1">
    <location>
        <begin position="1"/>
        <end position="27"/>
    </location>
</feature>
<protein>
    <submittedName>
        <fullName evidence="2">Uncharacterized protein</fullName>
    </submittedName>
</protein>
<comment type="caution">
    <text evidence="2">The sequence shown here is derived from an EMBL/GenBank/DDBJ whole genome shotgun (WGS) entry which is preliminary data.</text>
</comment>
<feature type="chain" id="PRO_5004924390" evidence="1">
    <location>
        <begin position="28"/>
        <end position="417"/>
    </location>
</feature>
<organism evidence="2 3">
    <name type="scientific">Intrasporangium chromatireducens Q5-1</name>
    <dbReference type="NCBI Taxonomy" id="584657"/>
    <lineage>
        <taxon>Bacteria</taxon>
        <taxon>Bacillati</taxon>
        <taxon>Actinomycetota</taxon>
        <taxon>Actinomycetes</taxon>
        <taxon>Micrococcales</taxon>
        <taxon>Intrasporangiaceae</taxon>
        <taxon>Intrasporangium</taxon>
    </lineage>
</organism>
<dbReference type="AlphaFoldDB" id="W9GHD1"/>
<keyword evidence="1" id="KW-0732">Signal</keyword>
<dbReference type="OrthoDB" id="9152336at2"/>
<sequence length="417" mass="45296">MKKLVTLVATAALASTSAFGVAVTAQAADSSATSTTASGALAASASFQEKLDWAVARANLPADLKSRILELGKRLPADHEQRLLAAGSRYGVGDTTWRELLNSAINPGDYACTTTPLTEWINGQVDEIDFYTYFILYLIGGLDLPTYDALILGTESKANTFGIDGSYTNELNNAMKHLRDFWDIDGASVQLMPMKGKQAFADVNRMAYVLSIMYGDTPEEELYFAEMIQELVNSDPALRGGDHPLFTFNAFAFDPGDDEYLLELGISKRIVMGDGIMEGMKAIGLDVTAPRSILSHEFGHQVQYAKNLFDSPLTGPEATRRTELMADALGSYFMTHKRGQAINDHKVLQNEQSFYNVGDCSFSSSGHHGTPNQRIAASKWAIGVVKAQENQGHFVGGSEFGSMFDAKLPEIVAPDAK</sequence>
<dbReference type="PATRIC" id="fig|584657.3.peg.2481"/>
<accession>W9GHD1</accession>
<evidence type="ECO:0000313" key="2">
    <source>
        <dbReference type="EMBL" id="EWT05631.1"/>
    </source>
</evidence>
<dbReference type="RefSeq" id="WP_034717136.1">
    <property type="nucleotide sequence ID" value="NZ_AWQS01000099.1"/>
</dbReference>
<name>W9GHD1_9MICO</name>
<proteinExistence type="predicted"/>
<evidence type="ECO:0000256" key="1">
    <source>
        <dbReference type="SAM" id="SignalP"/>
    </source>
</evidence>
<dbReference type="EMBL" id="AWQS01000099">
    <property type="protein sequence ID" value="EWT05631.1"/>
    <property type="molecule type" value="Genomic_DNA"/>
</dbReference>
<keyword evidence="3" id="KW-1185">Reference proteome</keyword>
<evidence type="ECO:0000313" key="3">
    <source>
        <dbReference type="Proteomes" id="UP000019494"/>
    </source>
</evidence>
<gene>
    <name evidence="2" type="ORF">N864_03555</name>
</gene>